<dbReference type="Proteomes" id="UP000008721">
    <property type="component" value="Chromosome"/>
</dbReference>
<reference evidence="1 2" key="1">
    <citation type="journal article" date="2012" name="Stand. Genomic Sci.">
        <title>Complete genome sequence of the sulfur compounds oxidizing chemolithoautotroph Sulfuricurvum kujiense type strain (YK-1(T)).</title>
        <authorList>
            <person name="Han C."/>
            <person name="Kotsyurbenko O."/>
            <person name="Chertkov O."/>
            <person name="Held B."/>
            <person name="Lapidus A."/>
            <person name="Nolan M."/>
            <person name="Lucas S."/>
            <person name="Hammon N."/>
            <person name="Deshpande S."/>
            <person name="Cheng J.F."/>
            <person name="Tapia R."/>
            <person name="Goodwin L.A."/>
            <person name="Pitluck S."/>
            <person name="Liolios K."/>
            <person name="Pagani I."/>
            <person name="Ivanova N."/>
            <person name="Mavromatis K."/>
            <person name="Mikhailova N."/>
            <person name="Pati A."/>
            <person name="Chen A."/>
            <person name="Palaniappan K."/>
            <person name="Land M."/>
            <person name="Hauser L."/>
            <person name="Chang Y.J."/>
            <person name="Jeffries C.D."/>
            <person name="Brambilla E.M."/>
            <person name="Rohde M."/>
            <person name="Spring S."/>
            <person name="Sikorski J."/>
            <person name="Goker M."/>
            <person name="Woyke T."/>
            <person name="Bristow J."/>
            <person name="Eisen J.A."/>
            <person name="Markowitz V."/>
            <person name="Hugenholtz P."/>
            <person name="Kyrpides N.C."/>
            <person name="Klenk H.P."/>
            <person name="Detter J.C."/>
        </authorList>
    </citation>
    <scope>NUCLEOTIDE SEQUENCE [LARGE SCALE GENOMIC DNA]</scope>
    <source>
        <strain evidence="2">ATCC BAA-921 / DSM 16994 / JCM 11577 / YK-1</strain>
    </source>
</reference>
<dbReference type="AlphaFoldDB" id="E4U368"/>
<dbReference type="OrthoDB" id="5334767at2"/>
<dbReference type="KEGG" id="sku:Sulku_1075"/>
<dbReference type="EMBL" id="CP002355">
    <property type="protein sequence ID" value="ADR33738.1"/>
    <property type="molecule type" value="Genomic_DNA"/>
</dbReference>
<dbReference type="eggNOG" id="ENOG5032ITJ">
    <property type="taxonomic scope" value="Bacteria"/>
</dbReference>
<gene>
    <name evidence="1" type="ordered locus">Sulku_1075</name>
</gene>
<dbReference type="RefSeq" id="WP_013459935.1">
    <property type="nucleotide sequence ID" value="NC_014762.1"/>
</dbReference>
<keyword evidence="2" id="KW-1185">Reference proteome</keyword>
<dbReference type="HOGENOM" id="CLU_2756339_0_0_7"/>
<dbReference type="STRING" id="709032.Sulku_1075"/>
<accession>E4U368</accession>
<evidence type="ECO:0000313" key="1">
    <source>
        <dbReference type="EMBL" id="ADR33738.1"/>
    </source>
</evidence>
<proteinExistence type="predicted"/>
<name>E4U368_SULKY</name>
<protein>
    <submittedName>
        <fullName evidence="1">Uncharacterized protein</fullName>
    </submittedName>
</protein>
<organism evidence="1 2">
    <name type="scientific">Sulfuricurvum kujiense (strain ATCC BAA-921 / DSM 16994 / JCM 11577 / YK-1)</name>
    <dbReference type="NCBI Taxonomy" id="709032"/>
    <lineage>
        <taxon>Bacteria</taxon>
        <taxon>Pseudomonadati</taxon>
        <taxon>Campylobacterota</taxon>
        <taxon>Epsilonproteobacteria</taxon>
        <taxon>Campylobacterales</taxon>
        <taxon>Sulfurimonadaceae</taxon>
        <taxon>Sulfuricurvum</taxon>
    </lineage>
</organism>
<sequence>MDAVQKDLENRKEEIQSAMKLMFKANMTITDWDVPEGDDREAAKILLSIMQDSLDAIKADIEAGKYDFY</sequence>
<evidence type="ECO:0000313" key="2">
    <source>
        <dbReference type="Proteomes" id="UP000008721"/>
    </source>
</evidence>